<evidence type="ECO:0000256" key="4">
    <source>
        <dbReference type="ARBA" id="ARBA00022777"/>
    </source>
</evidence>
<comment type="caution">
    <text evidence="8">The sequence shown here is derived from an EMBL/GenBank/DDBJ whole genome shotgun (WGS) entry which is preliminary data.</text>
</comment>
<dbReference type="Proteomes" id="UP000324800">
    <property type="component" value="Unassembled WGS sequence"/>
</dbReference>
<dbReference type="GO" id="GO:0005634">
    <property type="term" value="C:nucleus"/>
    <property type="evidence" value="ECO:0007669"/>
    <property type="project" value="TreeGrafter"/>
</dbReference>
<keyword evidence="2" id="KW-0808">Transferase</keyword>
<dbReference type="InterPro" id="IPR011009">
    <property type="entry name" value="Kinase-like_dom_sf"/>
</dbReference>
<keyword evidence="4" id="KW-0418">Kinase</keyword>
<dbReference type="SUPFAM" id="SSF48371">
    <property type="entry name" value="ARM repeat"/>
    <property type="match status" value="1"/>
</dbReference>
<protein>
    <recommendedName>
        <fullName evidence="7">Protein kinase domain-containing protein</fullName>
    </recommendedName>
</protein>
<evidence type="ECO:0000256" key="3">
    <source>
        <dbReference type="ARBA" id="ARBA00022741"/>
    </source>
</evidence>
<dbReference type="Pfam" id="PF00069">
    <property type="entry name" value="Pkinase"/>
    <property type="match status" value="1"/>
</dbReference>
<dbReference type="PANTHER" id="PTHR24345">
    <property type="entry name" value="SERINE/THREONINE-PROTEIN KINASE PLK"/>
    <property type="match status" value="1"/>
</dbReference>
<dbReference type="AlphaFoldDB" id="A0A5J4WQU5"/>
<evidence type="ECO:0000259" key="7">
    <source>
        <dbReference type="PROSITE" id="PS50011"/>
    </source>
</evidence>
<feature type="region of interest" description="Disordered" evidence="6">
    <location>
        <begin position="606"/>
        <end position="630"/>
    </location>
</feature>
<evidence type="ECO:0000256" key="5">
    <source>
        <dbReference type="ARBA" id="ARBA00022840"/>
    </source>
</evidence>
<sequence length="866" mass="98403">MQRPGLMNDEDVTDFDMQILGTLQLTCFFKLRSTGRCYVIQNSQNGWVGSAKVVPMQQKNDTEFKMLQKLVHPFIIPYQGLQQSNDHVVVYTELADYYSLADLLSGQQITEPIVKLISWEILLALQRIHQQGFIHGNLKLDNILFRTNPNTKSIDVQLCNFSLGRQIGDKIISKENGLNCIGLYYAPEALNADAVADPRMDMFSFGLVLYLMLTKNHPLPGLTLAEYIKNVNNTFQSGVNPWFQIDEHVSLEAADLVTQLLATQIDDRINVVQALQSTFFPQEWRNMLQPDGMWLKWRADGHQPLPKELFDYAFGEGNTIASRVKLHANYIEPKVPKQNIDPNIIQPTLPLIDSIGGKKRRMPPSLRPYTFIPTPTAPTLIQDPIGDYPPQNFTPTQAIQVVYRLKNYVIPLQVKLNEFNQRRRAELVRVQGLENNRLQQGIHIRNLPPDEQADPLLLIDNIDEDDQVGQDLLRMMSDEEYQRTSAICNVIAQILMFRIVPVEKALKDGLMTTINKLVFRNPQSPKINRSHIKILKALTMKATFEDAKEIVKGEGNEMIHRDGIFELSLKFVWPLFRNLGFKGSGTPPPGQEQIQSSRRVLFGGESQNTLTSRRPNRAGGGVKAVGPGAETAKPNETFNQEILDMVLLCLYNILTIGSINAQDIALRIRSNVQQINTQPIQTRQTTGETLKGCNPFYGRMITCDMFNVLYDIMLTQPNDDTKEKIAQIIANGYRSRTIPKGYTIVIETLVNAVKKAQNPQTKDRALDEFQILIWRAANFEIWIGLFQNLATFLINDVKAMLMMGILKSSLQILHYLANYGPKVLQIYVKANLQSEFLQQIKNQPNNDTELKRLIDAILKCFESIRV</sequence>
<reference evidence="8 9" key="1">
    <citation type="submission" date="2019-03" db="EMBL/GenBank/DDBJ databases">
        <title>Single cell metagenomics reveals metabolic interactions within the superorganism composed of flagellate Streblomastix strix and complex community of Bacteroidetes bacteria on its surface.</title>
        <authorList>
            <person name="Treitli S.C."/>
            <person name="Kolisko M."/>
            <person name="Husnik F."/>
            <person name="Keeling P."/>
            <person name="Hampl V."/>
        </authorList>
    </citation>
    <scope>NUCLEOTIDE SEQUENCE [LARGE SCALE GENOMIC DNA]</scope>
    <source>
        <strain evidence="8">ST1C</strain>
    </source>
</reference>
<accession>A0A5J4WQU5</accession>
<keyword evidence="3" id="KW-0547">Nucleotide-binding</keyword>
<dbReference type="CDD" id="cd00180">
    <property type="entry name" value="PKc"/>
    <property type="match status" value="1"/>
</dbReference>
<name>A0A5J4WQU5_9EUKA</name>
<organism evidence="8 9">
    <name type="scientific">Streblomastix strix</name>
    <dbReference type="NCBI Taxonomy" id="222440"/>
    <lineage>
        <taxon>Eukaryota</taxon>
        <taxon>Metamonada</taxon>
        <taxon>Preaxostyla</taxon>
        <taxon>Oxymonadida</taxon>
        <taxon>Streblomastigidae</taxon>
        <taxon>Streblomastix</taxon>
    </lineage>
</organism>
<proteinExistence type="predicted"/>
<dbReference type="PROSITE" id="PS50011">
    <property type="entry name" value="PROTEIN_KINASE_DOM"/>
    <property type="match status" value="1"/>
</dbReference>
<dbReference type="InterPro" id="IPR016024">
    <property type="entry name" value="ARM-type_fold"/>
</dbReference>
<gene>
    <name evidence="8" type="ORF">EZS28_006968</name>
</gene>
<dbReference type="SUPFAM" id="SSF56112">
    <property type="entry name" value="Protein kinase-like (PK-like)"/>
    <property type="match status" value="1"/>
</dbReference>
<feature type="domain" description="Protein kinase" evidence="7">
    <location>
        <begin position="14"/>
        <end position="280"/>
    </location>
</feature>
<keyword evidence="1" id="KW-0723">Serine/threonine-protein kinase</keyword>
<evidence type="ECO:0000313" key="9">
    <source>
        <dbReference type="Proteomes" id="UP000324800"/>
    </source>
</evidence>
<dbReference type="PANTHER" id="PTHR24345:SF0">
    <property type="entry name" value="CELL CYCLE SERINE_THREONINE-PROTEIN KINASE CDC5_MSD2"/>
    <property type="match status" value="1"/>
</dbReference>
<dbReference type="GO" id="GO:0005524">
    <property type="term" value="F:ATP binding"/>
    <property type="evidence" value="ECO:0007669"/>
    <property type="project" value="UniProtKB-KW"/>
</dbReference>
<dbReference type="GO" id="GO:0004674">
    <property type="term" value="F:protein serine/threonine kinase activity"/>
    <property type="evidence" value="ECO:0007669"/>
    <property type="project" value="UniProtKB-KW"/>
</dbReference>
<evidence type="ECO:0000256" key="1">
    <source>
        <dbReference type="ARBA" id="ARBA00022527"/>
    </source>
</evidence>
<dbReference type="EMBL" id="SNRW01001163">
    <property type="protein sequence ID" value="KAA6397507.1"/>
    <property type="molecule type" value="Genomic_DNA"/>
</dbReference>
<keyword evidence="5" id="KW-0067">ATP-binding</keyword>
<evidence type="ECO:0000256" key="2">
    <source>
        <dbReference type="ARBA" id="ARBA00022679"/>
    </source>
</evidence>
<evidence type="ECO:0000313" key="8">
    <source>
        <dbReference type="EMBL" id="KAA6397507.1"/>
    </source>
</evidence>
<dbReference type="Gene3D" id="1.10.510.10">
    <property type="entry name" value="Transferase(Phosphotransferase) domain 1"/>
    <property type="match status" value="1"/>
</dbReference>
<dbReference type="InterPro" id="IPR000719">
    <property type="entry name" value="Prot_kinase_dom"/>
</dbReference>
<evidence type="ECO:0000256" key="6">
    <source>
        <dbReference type="SAM" id="MobiDB-lite"/>
    </source>
</evidence>